<dbReference type="AlphaFoldDB" id="A0A2P2Q740"/>
<proteinExistence type="predicted"/>
<reference evidence="1" key="1">
    <citation type="submission" date="2018-02" db="EMBL/GenBank/DDBJ databases">
        <title>Rhizophora mucronata_Transcriptome.</title>
        <authorList>
            <person name="Meera S.P."/>
            <person name="Sreeshan A."/>
            <person name="Augustine A."/>
        </authorList>
    </citation>
    <scope>NUCLEOTIDE SEQUENCE</scope>
    <source>
        <tissue evidence="1">Leaf</tissue>
    </source>
</reference>
<sequence>MVNLLSGLDYFLFDPFITCLSPRNSFLLEKTRCKVLKRQMVVNKSSS</sequence>
<evidence type="ECO:0000313" key="1">
    <source>
        <dbReference type="EMBL" id="MBX62796.1"/>
    </source>
</evidence>
<protein>
    <submittedName>
        <fullName evidence="1">Uncharacterized protein</fullName>
    </submittedName>
</protein>
<organism evidence="1">
    <name type="scientific">Rhizophora mucronata</name>
    <name type="common">Asiatic mangrove</name>
    <dbReference type="NCBI Taxonomy" id="61149"/>
    <lineage>
        <taxon>Eukaryota</taxon>
        <taxon>Viridiplantae</taxon>
        <taxon>Streptophyta</taxon>
        <taxon>Embryophyta</taxon>
        <taxon>Tracheophyta</taxon>
        <taxon>Spermatophyta</taxon>
        <taxon>Magnoliopsida</taxon>
        <taxon>eudicotyledons</taxon>
        <taxon>Gunneridae</taxon>
        <taxon>Pentapetalae</taxon>
        <taxon>rosids</taxon>
        <taxon>fabids</taxon>
        <taxon>Malpighiales</taxon>
        <taxon>Rhizophoraceae</taxon>
        <taxon>Rhizophora</taxon>
    </lineage>
</organism>
<name>A0A2P2Q740_RHIMU</name>
<dbReference type="EMBL" id="GGEC01082312">
    <property type="protein sequence ID" value="MBX62796.1"/>
    <property type="molecule type" value="Transcribed_RNA"/>
</dbReference>
<accession>A0A2P2Q740</accession>